<accession>A0A0A1YPI3</accession>
<dbReference type="SUPFAM" id="SSF46785">
    <property type="entry name" value="Winged helix' DNA-binding domain"/>
    <property type="match status" value="1"/>
</dbReference>
<evidence type="ECO:0000256" key="1">
    <source>
        <dbReference type="ARBA" id="ARBA00009437"/>
    </source>
</evidence>
<dbReference type="InterPro" id="IPR036390">
    <property type="entry name" value="WH_DNA-bd_sf"/>
</dbReference>
<evidence type="ECO:0000313" key="6">
    <source>
        <dbReference type="EMBL" id="KFX70986.1"/>
    </source>
</evidence>
<evidence type="ECO:0000256" key="4">
    <source>
        <dbReference type="ARBA" id="ARBA00023163"/>
    </source>
</evidence>
<dbReference type="STRING" id="1395571.TMS3_0103290"/>
<sequence length="282" mass="32228">MKIEFLDTFADLVETRNFNRTAERLCVTQSTVSMRIRSLEEAVGAQLFIRGRSGAELTAEGRRFESYATNLRLCWNQARQDISMPRDYQGRLRIATQVSLWQRLISKWVFWLRQEFPKTAIHVEADYSKTMIDELSFGNLDIAVIYTPQYRPELEIQHLFNERFVMVSSQPQSLAEVSVESYVLVAISPHFVARHGELLPQLQLAPVSMGLGVMSVEYLRGRGGVAYLPADLAQSYIEQGEFFPVADAPQIEQPVFVSFLSKNRHRPQISKAIKALRLIALD</sequence>
<organism evidence="6 7">
    <name type="scientific">Pseudomonas taeanensis MS-3</name>
    <dbReference type="NCBI Taxonomy" id="1395571"/>
    <lineage>
        <taxon>Bacteria</taxon>
        <taxon>Pseudomonadati</taxon>
        <taxon>Pseudomonadota</taxon>
        <taxon>Gammaproteobacteria</taxon>
        <taxon>Pseudomonadales</taxon>
        <taxon>Pseudomonadaceae</taxon>
        <taxon>Pseudomonas</taxon>
    </lineage>
</organism>
<comment type="similarity">
    <text evidence="1">Belongs to the LysR transcriptional regulatory family.</text>
</comment>
<dbReference type="Pfam" id="PF00126">
    <property type="entry name" value="HTH_1"/>
    <property type="match status" value="1"/>
</dbReference>
<dbReference type="EMBL" id="AWSQ01000001">
    <property type="protein sequence ID" value="KFX70986.1"/>
    <property type="molecule type" value="Genomic_DNA"/>
</dbReference>
<comment type="caution">
    <text evidence="6">The sequence shown here is derived from an EMBL/GenBank/DDBJ whole genome shotgun (WGS) entry which is preliminary data.</text>
</comment>
<dbReference type="AlphaFoldDB" id="A0A0A1YPI3"/>
<dbReference type="Pfam" id="PF03466">
    <property type="entry name" value="LysR_substrate"/>
    <property type="match status" value="1"/>
</dbReference>
<dbReference type="PANTHER" id="PTHR30126:SF21">
    <property type="entry name" value="TRANSCRIPTIONAL REGULATOR-RELATED"/>
    <property type="match status" value="1"/>
</dbReference>
<dbReference type="OrthoDB" id="9786526at2"/>
<dbReference type="GO" id="GO:0003700">
    <property type="term" value="F:DNA-binding transcription factor activity"/>
    <property type="evidence" value="ECO:0007669"/>
    <property type="project" value="InterPro"/>
</dbReference>
<name>A0A0A1YPI3_9PSED</name>
<evidence type="ECO:0000313" key="7">
    <source>
        <dbReference type="Proteomes" id="UP000030063"/>
    </source>
</evidence>
<feature type="domain" description="HTH lysR-type" evidence="5">
    <location>
        <begin position="1"/>
        <end position="58"/>
    </location>
</feature>
<dbReference type="eggNOG" id="COG0583">
    <property type="taxonomic scope" value="Bacteria"/>
</dbReference>
<protein>
    <recommendedName>
        <fullName evidence="5">HTH lysR-type domain-containing protein</fullName>
    </recommendedName>
</protein>
<dbReference type="PANTHER" id="PTHR30126">
    <property type="entry name" value="HTH-TYPE TRANSCRIPTIONAL REGULATOR"/>
    <property type="match status" value="1"/>
</dbReference>
<keyword evidence="4" id="KW-0804">Transcription</keyword>
<evidence type="ECO:0000259" key="5">
    <source>
        <dbReference type="PROSITE" id="PS50931"/>
    </source>
</evidence>
<dbReference type="SUPFAM" id="SSF53850">
    <property type="entry name" value="Periplasmic binding protein-like II"/>
    <property type="match status" value="1"/>
</dbReference>
<keyword evidence="2" id="KW-0805">Transcription regulation</keyword>
<dbReference type="InterPro" id="IPR000847">
    <property type="entry name" value="LysR_HTH_N"/>
</dbReference>
<gene>
    <name evidence="6" type="ORF">TMS3_0103290</name>
</gene>
<dbReference type="PRINTS" id="PR00039">
    <property type="entry name" value="HTHLYSR"/>
</dbReference>
<keyword evidence="3" id="KW-0238">DNA-binding</keyword>
<keyword evidence="7" id="KW-1185">Reference proteome</keyword>
<reference evidence="6 7" key="1">
    <citation type="journal article" date="2014" name="Genome Announc.">
        <title>Draft Genome Sequence of Petroleum Oil-Degrading Marine Bacterium Pseudomonas taeanensis Strain MS-3, Isolated from a Crude Oil-Contaminated Seashore.</title>
        <authorList>
            <person name="Lee S.Y."/>
            <person name="Kim S.H."/>
            <person name="Lee D.G."/>
            <person name="Shin S."/>
            <person name="Yun S.H."/>
            <person name="Choi C.W."/>
            <person name="Chung Y.H."/>
            <person name="Choi J.S."/>
            <person name="Kahng H.Y."/>
            <person name="Kim S.I."/>
        </authorList>
    </citation>
    <scope>NUCLEOTIDE SEQUENCE [LARGE SCALE GENOMIC DNA]</scope>
    <source>
        <strain evidence="6 7">MS-3</strain>
    </source>
</reference>
<dbReference type="InterPro" id="IPR036388">
    <property type="entry name" value="WH-like_DNA-bd_sf"/>
</dbReference>
<evidence type="ECO:0000256" key="3">
    <source>
        <dbReference type="ARBA" id="ARBA00023125"/>
    </source>
</evidence>
<evidence type="ECO:0000256" key="2">
    <source>
        <dbReference type="ARBA" id="ARBA00023015"/>
    </source>
</evidence>
<proteinExistence type="inferred from homology"/>
<dbReference type="Gene3D" id="3.40.190.10">
    <property type="entry name" value="Periplasmic binding protein-like II"/>
    <property type="match status" value="2"/>
</dbReference>
<dbReference type="InterPro" id="IPR005119">
    <property type="entry name" value="LysR_subst-bd"/>
</dbReference>
<dbReference type="Proteomes" id="UP000030063">
    <property type="component" value="Unassembled WGS sequence"/>
</dbReference>
<dbReference type="RefSeq" id="WP_025163810.1">
    <property type="nucleotide sequence ID" value="NZ_AWSQ01000001.1"/>
</dbReference>
<dbReference type="CDD" id="cd05466">
    <property type="entry name" value="PBP2_LTTR_substrate"/>
    <property type="match status" value="1"/>
</dbReference>
<dbReference type="Gene3D" id="1.10.10.10">
    <property type="entry name" value="Winged helix-like DNA-binding domain superfamily/Winged helix DNA-binding domain"/>
    <property type="match status" value="1"/>
</dbReference>
<dbReference type="GO" id="GO:0000976">
    <property type="term" value="F:transcription cis-regulatory region binding"/>
    <property type="evidence" value="ECO:0007669"/>
    <property type="project" value="TreeGrafter"/>
</dbReference>
<dbReference type="PROSITE" id="PS50931">
    <property type="entry name" value="HTH_LYSR"/>
    <property type="match status" value="1"/>
</dbReference>